<keyword evidence="1" id="KW-0812">Transmembrane</keyword>
<reference evidence="2 3" key="1">
    <citation type="submission" date="2023-01" db="EMBL/GenBank/DDBJ databases">
        <title>Analysis of 21 Apiospora genomes using comparative genomics revels a genus with tremendous synthesis potential of carbohydrate active enzymes and secondary metabolites.</title>
        <authorList>
            <person name="Sorensen T."/>
        </authorList>
    </citation>
    <scope>NUCLEOTIDE SEQUENCE [LARGE SCALE GENOMIC DNA]</scope>
    <source>
        <strain evidence="2 3">CBS 24483</strain>
    </source>
</reference>
<evidence type="ECO:0000313" key="3">
    <source>
        <dbReference type="Proteomes" id="UP001391051"/>
    </source>
</evidence>
<name>A0ABR1QHZ2_9PEZI</name>
<evidence type="ECO:0000256" key="1">
    <source>
        <dbReference type="SAM" id="Phobius"/>
    </source>
</evidence>
<dbReference type="PANTHER" id="PTHR37451">
    <property type="entry name" value="MARVEL DOMAIN"/>
    <property type="match status" value="1"/>
</dbReference>
<feature type="transmembrane region" description="Helical" evidence="1">
    <location>
        <begin position="57"/>
        <end position="77"/>
    </location>
</feature>
<dbReference type="RefSeq" id="XP_066701665.1">
    <property type="nucleotide sequence ID" value="XM_066841803.1"/>
</dbReference>
<dbReference type="PANTHER" id="PTHR37451:SF4">
    <property type="entry name" value="MARVEL DOMAIN-CONTAINING PROTEIN"/>
    <property type="match status" value="1"/>
</dbReference>
<proteinExistence type="predicted"/>
<keyword evidence="1" id="KW-1133">Transmembrane helix</keyword>
<evidence type="ECO:0008006" key="4">
    <source>
        <dbReference type="Google" id="ProtNLM"/>
    </source>
</evidence>
<dbReference type="EMBL" id="JAQQWE010000004">
    <property type="protein sequence ID" value="KAK7956359.1"/>
    <property type="molecule type" value="Genomic_DNA"/>
</dbReference>
<keyword evidence="3" id="KW-1185">Reference proteome</keyword>
<feature type="transmembrane region" description="Helical" evidence="1">
    <location>
        <begin position="129"/>
        <end position="156"/>
    </location>
</feature>
<keyword evidence="1" id="KW-0472">Membrane</keyword>
<dbReference type="Proteomes" id="UP001391051">
    <property type="component" value="Unassembled WGS sequence"/>
</dbReference>
<comment type="caution">
    <text evidence="2">The sequence shown here is derived from an EMBL/GenBank/DDBJ whole genome shotgun (WGS) entry which is preliminary data.</text>
</comment>
<accession>A0ABR1QHZ2</accession>
<sequence>MALSGLTAPGVPPQPKWLLFIKGAIILLAAAILALAAYATSLYGDLSYYYSAGAPGYLLFVAIFSWIVYGTAIFLELKAHHFYYRIAMLVAYILTCIFWLSAWAWAASWASFVLAYYANDFYYPGLHTFGSVMAACAALGAVTWVLCIINLVFFIIGSVRNHDATAPGNVELGHGPKPAEGVQPQTTVYPQHQTAQPMPVQPQQV</sequence>
<gene>
    <name evidence="2" type="ORF">PG986_005581</name>
</gene>
<evidence type="ECO:0000313" key="2">
    <source>
        <dbReference type="EMBL" id="KAK7956359.1"/>
    </source>
</evidence>
<protein>
    <recommendedName>
        <fullName evidence="4">MARVEL domain-containing protein</fullName>
    </recommendedName>
</protein>
<organism evidence="2 3">
    <name type="scientific">Apiospora aurea</name>
    <dbReference type="NCBI Taxonomy" id="335848"/>
    <lineage>
        <taxon>Eukaryota</taxon>
        <taxon>Fungi</taxon>
        <taxon>Dikarya</taxon>
        <taxon>Ascomycota</taxon>
        <taxon>Pezizomycotina</taxon>
        <taxon>Sordariomycetes</taxon>
        <taxon>Xylariomycetidae</taxon>
        <taxon>Amphisphaeriales</taxon>
        <taxon>Apiosporaceae</taxon>
        <taxon>Apiospora</taxon>
    </lineage>
</organism>
<feature type="transmembrane region" description="Helical" evidence="1">
    <location>
        <begin position="17"/>
        <end position="37"/>
    </location>
</feature>
<dbReference type="GeneID" id="92074865"/>
<feature type="transmembrane region" description="Helical" evidence="1">
    <location>
        <begin position="89"/>
        <end position="117"/>
    </location>
</feature>